<sequence length="305" mass="35786">MPNVWTHILFGEEAAMEAGIWTTIKEDLPFFRLGAQGPDPFFYHNFWPWKKNKPVQETGSVLHQMNCGPFLIDMIEYGKHNDPKLRAYILGFVTHHILDRNAHPYIHYRSGLEGNRHQQLEIIIDTILMKEYKDIETWKTPVYQEIHVGKSLYHPIEIMLYELIQTHYPETAERMPGDYINQSYRDMVLALKILFDPLGWKNQILKKQVSSFSYRKQIGDEDYLNRDGTTWIHPAVKQEESTATFEELLEQAEDEATSILPLILDYWHNEEDCLTELVNQIGDRSYDTGKDCSLSLELKHFDPIV</sequence>
<gene>
    <name evidence="2" type="ORF">AB986_11150</name>
</gene>
<dbReference type="STRING" id="157733.AB986_11150"/>
<dbReference type="Pfam" id="PF00882">
    <property type="entry name" value="Zn_dep_PLPC"/>
    <property type="match status" value="1"/>
</dbReference>
<evidence type="ECO:0000259" key="1">
    <source>
        <dbReference type="Pfam" id="PF00882"/>
    </source>
</evidence>
<dbReference type="OrthoDB" id="9810528at2"/>
<name>A0A0J6FQ99_9BACL</name>
<evidence type="ECO:0000313" key="3">
    <source>
        <dbReference type="Proteomes" id="UP000035996"/>
    </source>
</evidence>
<evidence type="ECO:0000313" key="2">
    <source>
        <dbReference type="EMBL" id="KMM36522.1"/>
    </source>
</evidence>
<reference evidence="2" key="1">
    <citation type="submission" date="2015-06" db="EMBL/GenBank/DDBJ databases">
        <authorList>
            <person name="Liu B."/>
            <person name="Wang J."/>
            <person name="Zhu Y."/>
            <person name="Liu G."/>
            <person name="Chen Q."/>
            <person name="Zheng C."/>
            <person name="Che J."/>
            <person name="Ge C."/>
            <person name="Shi H."/>
            <person name="Pan Z."/>
            <person name="Liu X."/>
        </authorList>
    </citation>
    <scope>NUCLEOTIDE SEQUENCE [LARGE SCALE GENOMIC DNA]</scope>
    <source>
        <strain evidence="2">DSM 16346</strain>
    </source>
</reference>
<organism evidence="2 3">
    <name type="scientific">Guptibacillus hwajinpoensis</name>
    <dbReference type="NCBI Taxonomy" id="208199"/>
    <lineage>
        <taxon>Bacteria</taxon>
        <taxon>Bacillati</taxon>
        <taxon>Bacillota</taxon>
        <taxon>Bacilli</taxon>
        <taxon>Bacillales</taxon>
        <taxon>Guptibacillaceae</taxon>
        <taxon>Guptibacillus</taxon>
    </lineage>
</organism>
<feature type="domain" description="Phospholipase C/D" evidence="1">
    <location>
        <begin position="6"/>
        <end position="140"/>
    </location>
</feature>
<keyword evidence="3" id="KW-1185">Reference proteome</keyword>
<comment type="caution">
    <text evidence="2">The sequence shown here is derived from an EMBL/GenBank/DDBJ whole genome shotgun (WGS) entry which is preliminary data.</text>
</comment>
<dbReference type="EMBL" id="LELK01000004">
    <property type="protein sequence ID" value="KMM36522.1"/>
    <property type="molecule type" value="Genomic_DNA"/>
</dbReference>
<protein>
    <recommendedName>
        <fullName evidence="1">Phospholipase C/D domain-containing protein</fullName>
    </recommendedName>
</protein>
<dbReference type="Proteomes" id="UP000035996">
    <property type="component" value="Unassembled WGS sequence"/>
</dbReference>
<accession>A0A0J6FQ99</accession>
<dbReference type="RefSeq" id="WP_048311234.1">
    <property type="nucleotide sequence ID" value="NZ_CP119526.1"/>
</dbReference>
<dbReference type="AlphaFoldDB" id="A0A0J6FQ99"/>
<proteinExistence type="predicted"/>
<dbReference type="InterPro" id="IPR029002">
    <property type="entry name" value="PLPC/GPLD1"/>
</dbReference>